<accession>A0A0D3IGQ2</accession>
<dbReference type="AlphaFoldDB" id="A0A0D3IGQ2"/>
<sequence length="156" mass="16688">MDNPTIAPVPATPARTRKDGQALVHGELVLWEDKTWVDVCPVPCCCLAALCCSATSWTVTTLRIDKQSGCCGTTERTLDLRRVTDLSYQASACCCCCRGTVVVHAADKDTGEMNITTWNTKPMYHNLKTAWSRVKAGTAVSMADADGDGIADGDAS</sequence>
<dbReference type="EnsemblProtists" id="EOD26170">
    <property type="protein sequence ID" value="EOD26170"/>
    <property type="gene ID" value="EMIHUDRAFT_469038"/>
</dbReference>
<dbReference type="eggNOG" id="ENOG502SVVM">
    <property type="taxonomic scope" value="Eukaryota"/>
</dbReference>
<dbReference type="Proteomes" id="UP000013827">
    <property type="component" value="Unassembled WGS sequence"/>
</dbReference>
<reference evidence="2" key="1">
    <citation type="journal article" date="2013" name="Nature">
        <title>Pan genome of the phytoplankton Emiliania underpins its global distribution.</title>
        <authorList>
            <person name="Read B.A."/>
            <person name="Kegel J."/>
            <person name="Klute M.J."/>
            <person name="Kuo A."/>
            <person name="Lefebvre S.C."/>
            <person name="Maumus F."/>
            <person name="Mayer C."/>
            <person name="Miller J."/>
            <person name="Monier A."/>
            <person name="Salamov A."/>
            <person name="Young J."/>
            <person name="Aguilar M."/>
            <person name="Claverie J.M."/>
            <person name="Frickenhaus S."/>
            <person name="Gonzalez K."/>
            <person name="Herman E.K."/>
            <person name="Lin Y.C."/>
            <person name="Napier J."/>
            <person name="Ogata H."/>
            <person name="Sarno A.F."/>
            <person name="Shmutz J."/>
            <person name="Schroeder D."/>
            <person name="de Vargas C."/>
            <person name="Verret F."/>
            <person name="von Dassow P."/>
            <person name="Valentin K."/>
            <person name="Van de Peer Y."/>
            <person name="Wheeler G."/>
            <person name="Dacks J.B."/>
            <person name="Delwiche C.F."/>
            <person name="Dyhrman S.T."/>
            <person name="Glockner G."/>
            <person name="John U."/>
            <person name="Richards T."/>
            <person name="Worden A.Z."/>
            <person name="Zhang X."/>
            <person name="Grigoriev I.V."/>
            <person name="Allen A.E."/>
            <person name="Bidle K."/>
            <person name="Borodovsky M."/>
            <person name="Bowler C."/>
            <person name="Brownlee C."/>
            <person name="Cock J.M."/>
            <person name="Elias M."/>
            <person name="Gladyshev V.N."/>
            <person name="Groth M."/>
            <person name="Guda C."/>
            <person name="Hadaegh A."/>
            <person name="Iglesias-Rodriguez M.D."/>
            <person name="Jenkins J."/>
            <person name="Jones B.M."/>
            <person name="Lawson T."/>
            <person name="Leese F."/>
            <person name="Lindquist E."/>
            <person name="Lobanov A."/>
            <person name="Lomsadze A."/>
            <person name="Malik S.B."/>
            <person name="Marsh M.E."/>
            <person name="Mackinder L."/>
            <person name="Mock T."/>
            <person name="Mueller-Roeber B."/>
            <person name="Pagarete A."/>
            <person name="Parker M."/>
            <person name="Probert I."/>
            <person name="Quesneville H."/>
            <person name="Raines C."/>
            <person name="Rensing S.A."/>
            <person name="Riano-Pachon D.M."/>
            <person name="Richier S."/>
            <person name="Rokitta S."/>
            <person name="Shiraiwa Y."/>
            <person name="Soanes D.M."/>
            <person name="van der Giezen M."/>
            <person name="Wahlund T.M."/>
            <person name="Williams B."/>
            <person name="Wilson W."/>
            <person name="Wolfe G."/>
            <person name="Wurch L.L."/>
        </authorList>
    </citation>
    <scope>NUCLEOTIDE SEQUENCE</scope>
</reference>
<dbReference type="RefSeq" id="XP_005778599.1">
    <property type="nucleotide sequence ID" value="XM_005778542.1"/>
</dbReference>
<dbReference type="EnsemblProtists" id="EOD10437">
    <property type="protein sequence ID" value="EOD10437"/>
    <property type="gene ID" value="EMIHUDRAFT_452669"/>
</dbReference>
<dbReference type="OMA" id="MCCSATH"/>
<dbReference type="KEGG" id="ehx:EMIHUDRAFT_469038"/>
<dbReference type="KEGG" id="ehx:EMIHUDRAFT_452669"/>
<reference evidence="1" key="2">
    <citation type="submission" date="2024-10" db="UniProtKB">
        <authorList>
            <consortium name="EnsemblProtists"/>
        </authorList>
    </citation>
    <scope>IDENTIFICATION</scope>
</reference>
<dbReference type="HOGENOM" id="CLU_1689986_0_0_1"/>
<name>A0A0D3IGQ2_EMIH1</name>
<evidence type="ECO:0008006" key="3">
    <source>
        <dbReference type="Google" id="ProtNLM"/>
    </source>
</evidence>
<protein>
    <recommendedName>
        <fullName evidence="3">Phospholipid scramblase</fullName>
    </recommendedName>
</protein>
<evidence type="ECO:0000313" key="1">
    <source>
        <dbReference type="EnsemblProtists" id="EOD10437"/>
    </source>
</evidence>
<evidence type="ECO:0000313" key="2">
    <source>
        <dbReference type="Proteomes" id="UP000013827"/>
    </source>
</evidence>
<dbReference type="GeneID" id="17256631"/>
<keyword evidence="2" id="KW-1185">Reference proteome</keyword>
<dbReference type="GeneID" id="17271713"/>
<organism evidence="1 2">
    <name type="scientific">Emiliania huxleyi (strain CCMP1516)</name>
    <dbReference type="NCBI Taxonomy" id="280463"/>
    <lineage>
        <taxon>Eukaryota</taxon>
        <taxon>Haptista</taxon>
        <taxon>Haptophyta</taxon>
        <taxon>Prymnesiophyceae</taxon>
        <taxon>Isochrysidales</taxon>
        <taxon>Noelaerhabdaceae</taxon>
        <taxon>Emiliania</taxon>
    </lineage>
</organism>
<dbReference type="RefSeq" id="XP_005762866.1">
    <property type="nucleotide sequence ID" value="XM_005762809.1"/>
</dbReference>
<dbReference type="PaxDb" id="2903-EOD10437"/>
<proteinExistence type="predicted"/>